<gene>
    <name evidence="3" type="ORF">CLV99_1971</name>
</gene>
<keyword evidence="4" id="KW-1185">Reference proteome</keyword>
<comment type="caution">
    <text evidence="3">The sequence shown here is derived from an EMBL/GenBank/DDBJ whole genome shotgun (WGS) entry which is preliminary data.</text>
</comment>
<dbReference type="AlphaFoldDB" id="A0A4R6WP44"/>
<reference evidence="3 4" key="1">
    <citation type="submission" date="2019-03" db="EMBL/GenBank/DDBJ databases">
        <title>Genomic Encyclopedia of Archaeal and Bacterial Type Strains, Phase II (KMG-II): from individual species to whole genera.</title>
        <authorList>
            <person name="Goeker M."/>
        </authorList>
    </citation>
    <scope>NUCLEOTIDE SEQUENCE [LARGE SCALE GENOMIC DNA]</scope>
    <source>
        <strain evidence="3 4">DSM 28353</strain>
    </source>
</reference>
<dbReference type="Proteomes" id="UP000295292">
    <property type="component" value="Unassembled WGS sequence"/>
</dbReference>
<dbReference type="PANTHER" id="PTHR46401">
    <property type="entry name" value="GLYCOSYLTRANSFERASE WBBK-RELATED"/>
    <property type="match status" value="1"/>
</dbReference>
<dbReference type="Gene3D" id="3.40.50.2000">
    <property type="entry name" value="Glycogen Phosphorylase B"/>
    <property type="match status" value="1"/>
</dbReference>
<dbReference type="OrthoDB" id="9801609at2"/>
<dbReference type="PANTHER" id="PTHR46401:SF2">
    <property type="entry name" value="GLYCOSYLTRANSFERASE WBBK-RELATED"/>
    <property type="match status" value="1"/>
</dbReference>
<dbReference type="EMBL" id="SNYV01000013">
    <property type="protein sequence ID" value="TDQ77995.1"/>
    <property type="molecule type" value="Genomic_DNA"/>
</dbReference>
<name>A0A4R6WP44_9SPHI</name>
<sequence length="380" mass="44047">MKTIVISAVNIVEAGPLAILRNCLHYLSVLAANKEYRVVALVYEKKLAEFPNITYIETQWPKKRWINRLWYEYVTMKKVSKEIGPVYLWFSLHDTSPRVEAELQAVYCHNAFTFYKWKWRELFFAPKIVLFSLLTKYIYAFNVSANRYLVVQQEWFREAMARDFDFPEKDIIVAKPQQVIPVDTTSAKDEERNGEDYSFLFPASPNSHKNFECLCEAVALLEGKEGLPKFKVYITITGEENSYTRWVLKKWGNRYESLCFIGFLSKEGLLDYYEKVDCLVFPSKTESWGLPISEFANYGKPMLLADLPYARETAAGSRCTAFFDPDRPDNLAGYMGQLIRGETKELAPVADRRIAAPVADEWEALFNLLLNEQHEDITGR</sequence>
<dbReference type="GO" id="GO:0016757">
    <property type="term" value="F:glycosyltransferase activity"/>
    <property type="evidence" value="ECO:0007669"/>
    <property type="project" value="InterPro"/>
</dbReference>
<dbReference type="RefSeq" id="WP_133584259.1">
    <property type="nucleotide sequence ID" value="NZ_SNYV01000013.1"/>
</dbReference>
<dbReference type="Pfam" id="PF00534">
    <property type="entry name" value="Glycos_transf_1"/>
    <property type="match status" value="1"/>
</dbReference>
<evidence type="ECO:0000313" key="4">
    <source>
        <dbReference type="Proteomes" id="UP000295292"/>
    </source>
</evidence>
<protein>
    <submittedName>
        <fullName evidence="3">Glycosyltransferase involved in cell wall biosynthesis</fullName>
    </submittedName>
</protein>
<dbReference type="GO" id="GO:0009103">
    <property type="term" value="P:lipopolysaccharide biosynthetic process"/>
    <property type="evidence" value="ECO:0007669"/>
    <property type="project" value="TreeGrafter"/>
</dbReference>
<dbReference type="SUPFAM" id="SSF53756">
    <property type="entry name" value="UDP-Glycosyltransferase/glycogen phosphorylase"/>
    <property type="match status" value="1"/>
</dbReference>
<accession>A0A4R6WP44</accession>
<evidence type="ECO:0000259" key="2">
    <source>
        <dbReference type="Pfam" id="PF00534"/>
    </source>
</evidence>
<evidence type="ECO:0000313" key="3">
    <source>
        <dbReference type="EMBL" id="TDQ77995.1"/>
    </source>
</evidence>
<proteinExistence type="predicted"/>
<feature type="domain" description="Glycosyl transferase family 1" evidence="2">
    <location>
        <begin position="186"/>
        <end position="342"/>
    </location>
</feature>
<organism evidence="3 4">
    <name type="scientific">Sphingobacterium yanglingense</name>
    <dbReference type="NCBI Taxonomy" id="1437280"/>
    <lineage>
        <taxon>Bacteria</taxon>
        <taxon>Pseudomonadati</taxon>
        <taxon>Bacteroidota</taxon>
        <taxon>Sphingobacteriia</taxon>
        <taxon>Sphingobacteriales</taxon>
        <taxon>Sphingobacteriaceae</taxon>
        <taxon>Sphingobacterium</taxon>
    </lineage>
</organism>
<evidence type="ECO:0000256" key="1">
    <source>
        <dbReference type="ARBA" id="ARBA00022679"/>
    </source>
</evidence>
<dbReference type="InterPro" id="IPR001296">
    <property type="entry name" value="Glyco_trans_1"/>
</dbReference>
<keyword evidence="1 3" id="KW-0808">Transferase</keyword>